<dbReference type="SUPFAM" id="SSF82784">
    <property type="entry name" value="OsmC-like"/>
    <property type="match status" value="2"/>
</dbReference>
<dbReference type="RefSeq" id="WP_008593952.1">
    <property type="nucleotide sequence ID" value="NZ_AMRM01000002.1"/>
</dbReference>
<evidence type="ECO:0008006" key="3">
    <source>
        <dbReference type="Google" id="ProtNLM"/>
    </source>
</evidence>
<organism evidence="1 2">
    <name type="scientific">Nitratireductor pacificus pht-3B</name>
    <dbReference type="NCBI Taxonomy" id="391937"/>
    <lineage>
        <taxon>Bacteria</taxon>
        <taxon>Pseudomonadati</taxon>
        <taxon>Pseudomonadota</taxon>
        <taxon>Alphaproteobacteria</taxon>
        <taxon>Hyphomicrobiales</taxon>
        <taxon>Phyllobacteriaceae</taxon>
        <taxon>Nitratireductor</taxon>
    </lineage>
</organism>
<dbReference type="OrthoDB" id="5540854at2"/>
<evidence type="ECO:0000313" key="1">
    <source>
        <dbReference type="EMBL" id="EKF20681.1"/>
    </source>
</evidence>
<gene>
    <name evidence="1" type="ORF">NA2_02814</name>
</gene>
<dbReference type="Pfam" id="PF02566">
    <property type="entry name" value="OsmC"/>
    <property type="match status" value="1"/>
</dbReference>
<dbReference type="eggNOG" id="ENOG502ZB66">
    <property type="taxonomic scope" value="Bacteria"/>
</dbReference>
<dbReference type="STRING" id="391937.NA2_02814"/>
<name>K2MF04_9HYPH</name>
<dbReference type="InterPro" id="IPR003718">
    <property type="entry name" value="OsmC/Ohr_fam"/>
</dbReference>
<protein>
    <recommendedName>
        <fullName evidence="3">OsmC family protein</fullName>
    </recommendedName>
</protein>
<dbReference type="EMBL" id="AMRM01000002">
    <property type="protein sequence ID" value="EKF20681.1"/>
    <property type="molecule type" value="Genomic_DNA"/>
</dbReference>
<evidence type="ECO:0000313" key="2">
    <source>
        <dbReference type="Proteomes" id="UP000006786"/>
    </source>
</evidence>
<sequence>MATGVNVLKERGGPLFFKVDGGAGRVLEPPHPRLGTVVRTAVRSLTVMQKEALVSSSRTGETWRLASDEGVYLNGYDYAPAPLALLSVGMVSSYMNEIEALAKARGITIRRLRLVQDNFYTMQGSALRGTMIGGAKDIGLETQIDSDADMETLRALVYDAVSASPLNGLMRGQKESLFTLNHNGRSIANAKALPVKGPSVPDPLPAFESYVPAQGDWSGIMTRTGVMTPENDNTATFAGGALTETQDRLLHLRVYASRREDGVKEIVQYLYNPHGTIFRFQSDEQGRAPDAESYISAGIGFCFMTQLGRYAKIAKKDLHDYRIVQDAHFSLAGASDGTGKAGSADPLETHCHLFSGEDDDFARTALDMSEQTCFLHAFCRTDLKARVRISPFDEHFVPHA</sequence>
<dbReference type="InterPro" id="IPR015946">
    <property type="entry name" value="KH_dom-like_a/b"/>
</dbReference>
<accession>K2MF04</accession>
<dbReference type="Proteomes" id="UP000006786">
    <property type="component" value="Unassembled WGS sequence"/>
</dbReference>
<dbReference type="PATRIC" id="fig|391937.3.peg.584"/>
<keyword evidence="2" id="KW-1185">Reference proteome</keyword>
<comment type="caution">
    <text evidence="1">The sequence shown here is derived from an EMBL/GenBank/DDBJ whole genome shotgun (WGS) entry which is preliminary data.</text>
</comment>
<reference evidence="1 2" key="1">
    <citation type="journal article" date="2012" name="J. Bacteriol.">
        <title>Genome Sequence of Nitratireductor pacificus Type Strain pht-3B.</title>
        <authorList>
            <person name="Lai Q."/>
            <person name="Li G."/>
            <person name="Shao Z."/>
        </authorList>
    </citation>
    <scope>NUCLEOTIDE SEQUENCE [LARGE SCALE GENOMIC DNA]</scope>
    <source>
        <strain evidence="2">pht-3B</strain>
    </source>
</reference>
<dbReference type="InterPro" id="IPR036102">
    <property type="entry name" value="OsmC/Ohrsf"/>
</dbReference>
<dbReference type="Gene3D" id="3.30.300.20">
    <property type="match status" value="2"/>
</dbReference>
<proteinExistence type="predicted"/>
<dbReference type="AlphaFoldDB" id="K2MF04"/>